<feature type="signal peptide" evidence="1">
    <location>
        <begin position="1"/>
        <end position="22"/>
    </location>
</feature>
<accession>A0A4P9ZWR7</accession>
<evidence type="ECO:0000313" key="3">
    <source>
        <dbReference type="Proteomes" id="UP000268162"/>
    </source>
</evidence>
<protein>
    <submittedName>
        <fullName evidence="2">Uncharacterized protein</fullName>
    </submittedName>
</protein>
<organism evidence="2 3">
    <name type="scientific">Dimargaris cristalligena</name>
    <dbReference type="NCBI Taxonomy" id="215637"/>
    <lineage>
        <taxon>Eukaryota</taxon>
        <taxon>Fungi</taxon>
        <taxon>Fungi incertae sedis</taxon>
        <taxon>Zoopagomycota</taxon>
        <taxon>Kickxellomycotina</taxon>
        <taxon>Dimargaritomycetes</taxon>
        <taxon>Dimargaritales</taxon>
        <taxon>Dimargaritaceae</taxon>
        <taxon>Dimargaris</taxon>
    </lineage>
</organism>
<dbReference type="EMBL" id="ML002405">
    <property type="protein sequence ID" value="RKP38094.1"/>
    <property type="molecule type" value="Genomic_DNA"/>
</dbReference>
<dbReference type="Proteomes" id="UP000268162">
    <property type="component" value="Unassembled WGS sequence"/>
</dbReference>
<name>A0A4P9ZWR7_9FUNG</name>
<feature type="chain" id="PRO_5020735481" evidence="1">
    <location>
        <begin position="23"/>
        <end position="240"/>
    </location>
</feature>
<proteinExistence type="predicted"/>
<sequence>MYLGFPFIHLGVWIFLLGRLAASPLPTASPTASSTESVHPTTDSARSLLGTPMILYSYHVAYESSTRGPQSVALYDCEGTLLAHSTADFARNLVKQGSGRLFDGRYINQSYCTCDSDQYNCFSLVDGPLGSGGQTLNSYTSASSDLYPIGTTLWITELADQLLANGQHHSGCVRVDDSYDEPHSGILSLFIGREISGQFLMKELQSDSTPIVHAQVADCQPREYTDRYLRPIALRYLLFK</sequence>
<keyword evidence="1" id="KW-0732">Signal</keyword>
<gene>
    <name evidence="2" type="ORF">BJ085DRAFT_29314</name>
</gene>
<dbReference type="OrthoDB" id="5985073at2759"/>
<reference evidence="3" key="1">
    <citation type="journal article" date="2018" name="Nat. Microbiol.">
        <title>Leveraging single-cell genomics to expand the fungal tree of life.</title>
        <authorList>
            <person name="Ahrendt S.R."/>
            <person name="Quandt C.A."/>
            <person name="Ciobanu D."/>
            <person name="Clum A."/>
            <person name="Salamov A."/>
            <person name="Andreopoulos B."/>
            <person name="Cheng J.F."/>
            <person name="Woyke T."/>
            <person name="Pelin A."/>
            <person name="Henrissat B."/>
            <person name="Reynolds N.K."/>
            <person name="Benny G.L."/>
            <person name="Smith M.E."/>
            <person name="James T.Y."/>
            <person name="Grigoriev I.V."/>
        </authorList>
    </citation>
    <scope>NUCLEOTIDE SEQUENCE [LARGE SCALE GENOMIC DNA]</scope>
    <source>
        <strain evidence="3">RSA 468</strain>
    </source>
</reference>
<evidence type="ECO:0000256" key="1">
    <source>
        <dbReference type="SAM" id="SignalP"/>
    </source>
</evidence>
<keyword evidence="3" id="KW-1185">Reference proteome</keyword>
<evidence type="ECO:0000313" key="2">
    <source>
        <dbReference type="EMBL" id="RKP38094.1"/>
    </source>
</evidence>
<dbReference type="AlphaFoldDB" id="A0A4P9ZWR7"/>